<dbReference type="Proteomes" id="UP000222106">
    <property type="component" value="Unassembled WGS sequence"/>
</dbReference>
<evidence type="ECO:0000256" key="2">
    <source>
        <dbReference type="SAM" id="Phobius"/>
    </source>
</evidence>
<keyword evidence="2" id="KW-0472">Membrane</keyword>
<keyword evidence="2" id="KW-1133">Transmembrane helix</keyword>
<evidence type="ECO:0008006" key="5">
    <source>
        <dbReference type="Google" id="ProtNLM"/>
    </source>
</evidence>
<organism evidence="3 4">
    <name type="scientific">Georgenia soli</name>
    <dbReference type="NCBI Taxonomy" id="638953"/>
    <lineage>
        <taxon>Bacteria</taxon>
        <taxon>Bacillati</taxon>
        <taxon>Actinomycetota</taxon>
        <taxon>Actinomycetes</taxon>
        <taxon>Micrococcales</taxon>
        <taxon>Bogoriellaceae</taxon>
        <taxon>Georgenia</taxon>
    </lineage>
</organism>
<dbReference type="InterPro" id="IPR019277">
    <property type="entry name" value="DUF2304"/>
</dbReference>
<evidence type="ECO:0000256" key="1">
    <source>
        <dbReference type="SAM" id="MobiDB-lite"/>
    </source>
</evidence>
<feature type="compositionally biased region" description="Polar residues" evidence="1">
    <location>
        <begin position="164"/>
        <end position="176"/>
    </location>
</feature>
<feature type="region of interest" description="Disordered" evidence="1">
    <location>
        <begin position="114"/>
        <end position="176"/>
    </location>
</feature>
<accession>A0A2A9EJL1</accession>
<protein>
    <recommendedName>
        <fullName evidence="5">DUF2304 domain-containing protein</fullName>
    </recommendedName>
</protein>
<sequence length="176" mass="18354">MLIQIILLVAIAVITVLLTRSTAGARHQAVRRLLLVGFVVLAALSVLFPSWLTWLARLLGVGRGADLLLYALVIAFLSSLATTYRTTSLLNRRITVLARKVALAEAALAVQEDRTSTLDDPSAPAAARPAPAADGAAPRPDAGSAREAGPAPDRQTRRELGTGRNATTGSSGTVAP</sequence>
<dbReference type="OrthoDB" id="8904808at2"/>
<feature type="transmembrane region" description="Helical" evidence="2">
    <location>
        <begin position="67"/>
        <end position="84"/>
    </location>
</feature>
<keyword evidence="2" id="KW-0812">Transmembrane</keyword>
<feature type="compositionally biased region" description="Low complexity" evidence="1">
    <location>
        <begin position="119"/>
        <end position="145"/>
    </location>
</feature>
<comment type="caution">
    <text evidence="3">The sequence shown here is derived from an EMBL/GenBank/DDBJ whole genome shotgun (WGS) entry which is preliminary data.</text>
</comment>
<gene>
    <name evidence="3" type="ORF">ATJ97_1197</name>
</gene>
<proteinExistence type="predicted"/>
<name>A0A2A9EJL1_9MICO</name>
<dbReference type="RefSeq" id="WP_098482933.1">
    <property type="nucleotide sequence ID" value="NZ_PDJI01000004.1"/>
</dbReference>
<evidence type="ECO:0000313" key="3">
    <source>
        <dbReference type="EMBL" id="PFG38711.1"/>
    </source>
</evidence>
<dbReference type="EMBL" id="PDJI01000004">
    <property type="protein sequence ID" value="PFG38711.1"/>
    <property type="molecule type" value="Genomic_DNA"/>
</dbReference>
<dbReference type="AlphaFoldDB" id="A0A2A9EJL1"/>
<keyword evidence="4" id="KW-1185">Reference proteome</keyword>
<feature type="transmembrane region" description="Helical" evidence="2">
    <location>
        <begin position="33"/>
        <end position="55"/>
    </location>
</feature>
<reference evidence="3 4" key="1">
    <citation type="submission" date="2017-10" db="EMBL/GenBank/DDBJ databases">
        <title>Sequencing the genomes of 1000 actinobacteria strains.</title>
        <authorList>
            <person name="Klenk H.-P."/>
        </authorList>
    </citation>
    <scope>NUCLEOTIDE SEQUENCE [LARGE SCALE GENOMIC DNA]</scope>
    <source>
        <strain evidence="3 4">DSM 21838</strain>
    </source>
</reference>
<evidence type="ECO:0000313" key="4">
    <source>
        <dbReference type="Proteomes" id="UP000222106"/>
    </source>
</evidence>
<dbReference type="Pfam" id="PF10066">
    <property type="entry name" value="DUF2304"/>
    <property type="match status" value="1"/>
</dbReference>